<keyword evidence="2" id="KW-1133">Transmembrane helix</keyword>
<feature type="compositionally biased region" description="Low complexity" evidence="1">
    <location>
        <begin position="127"/>
        <end position="150"/>
    </location>
</feature>
<dbReference type="EMBL" id="PYDT01000003">
    <property type="protein sequence ID" value="THU66636.1"/>
    <property type="molecule type" value="Genomic_DNA"/>
</dbReference>
<feature type="transmembrane region" description="Helical" evidence="2">
    <location>
        <begin position="48"/>
        <end position="67"/>
    </location>
</feature>
<dbReference type="Proteomes" id="UP000317650">
    <property type="component" value="Chromosome 5"/>
</dbReference>
<dbReference type="STRING" id="52838.A0A4S8JWJ5"/>
<comment type="caution">
    <text evidence="3">The sequence shown here is derived from an EMBL/GenBank/DDBJ whole genome shotgun (WGS) entry which is preliminary data.</text>
</comment>
<evidence type="ECO:0000256" key="2">
    <source>
        <dbReference type="SAM" id="Phobius"/>
    </source>
</evidence>
<evidence type="ECO:0000313" key="3">
    <source>
        <dbReference type="EMBL" id="THU66636.1"/>
    </source>
</evidence>
<keyword evidence="2" id="KW-0472">Membrane</keyword>
<sequence length="324" mass="35909">MHSIYFIGALSVNSLESFIIPMEFSLFKGKMAAMQKEIKRPSYRFSHASLAMSGWDFLLVLMLYNHVVGLQAELSYLQAHLATLELPSPPPPPPPPSLLAPTPFSTSDLTSASSLPSTGDLSTMFDPQVQPEWPLQQPQQQRPPTELRPQLSNRERNVLGNPGCGGGDLQALGRELLDRHRSTTSEPPPISKAACLEQALFSLPTHHCCFSTFGGKRKGLLCCSCSFLLSSTDCIVFSIIFVAYFSDSQRYSTTYYLLRSFIVYSCINSKSSIFGYLDEKLVDIGLTKFPGLYPLALSRYLKFTSVFSTSLSPFMTKHSSSMRA</sequence>
<reference evidence="3" key="1">
    <citation type="journal article" date="2019" name="Nat. Plants">
        <title>Genome sequencing of Musa balbisiana reveals subgenome evolution and function divergence in polyploid bananas.</title>
        <authorList>
            <person name="Yao X."/>
        </authorList>
    </citation>
    <scope>NUCLEOTIDE SEQUENCE [LARGE SCALE GENOMIC DNA]</scope>
    <source>
        <strain evidence="3">DH-PKW</strain>
        <tissue evidence="3">Leaves</tissue>
    </source>
</reference>
<keyword evidence="2" id="KW-0812">Transmembrane</keyword>
<feature type="compositionally biased region" description="Polar residues" evidence="1">
    <location>
        <begin position="104"/>
        <end position="121"/>
    </location>
</feature>
<accession>A0A4S8JWJ5</accession>
<feature type="transmembrane region" description="Helical" evidence="2">
    <location>
        <begin position="6"/>
        <end position="27"/>
    </location>
</feature>
<proteinExistence type="predicted"/>
<evidence type="ECO:0000256" key="1">
    <source>
        <dbReference type="SAM" id="MobiDB-lite"/>
    </source>
</evidence>
<protein>
    <submittedName>
        <fullName evidence="3">Uncharacterized protein</fullName>
    </submittedName>
</protein>
<evidence type="ECO:0000313" key="4">
    <source>
        <dbReference type="Proteomes" id="UP000317650"/>
    </source>
</evidence>
<feature type="compositionally biased region" description="Pro residues" evidence="1">
    <location>
        <begin position="87"/>
        <end position="98"/>
    </location>
</feature>
<feature type="region of interest" description="Disordered" evidence="1">
    <location>
        <begin position="87"/>
        <end position="164"/>
    </location>
</feature>
<dbReference type="AlphaFoldDB" id="A0A4S8JWJ5"/>
<gene>
    <name evidence="3" type="ORF">C4D60_Mb05t16230</name>
</gene>
<keyword evidence="4" id="KW-1185">Reference proteome</keyword>
<organism evidence="3 4">
    <name type="scientific">Musa balbisiana</name>
    <name type="common">Banana</name>
    <dbReference type="NCBI Taxonomy" id="52838"/>
    <lineage>
        <taxon>Eukaryota</taxon>
        <taxon>Viridiplantae</taxon>
        <taxon>Streptophyta</taxon>
        <taxon>Embryophyta</taxon>
        <taxon>Tracheophyta</taxon>
        <taxon>Spermatophyta</taxon>
        <taxon>Magnoliopsida</taxon>
        <taxon>Liliopsida</taxon>
        <taxon>Zingiberales</taxon>
        <taxon>Musaceae</taxon>
        <taxon>Musa</taxon>
    </lineage>
</organism>
<name>A0A4S8JWJ5_MUSBA</name>